<dbReference type="RefSeq" id="XP_036364061.1">
    <property type="nucleotide sequence ID" value="XM_036508168.1"/>
</dbReference>
<dbReference type="InterPro" id="IPR022110">
    <property type="entry name" value="CASC1_C"/>
</dbReference>
<protein>
    <submittedName>
        <fullName evidence="3">Axonemal 84 kDa protein-like isoform X1</fullName>
    </submittedName>
</protein>
<dbReference type="GO" id="GO:0048487">
    <property type="term" value="F:beta-tubulin binding"/>
    <property type="evidence" value="ECO:0007669"/>
    <property type="project" value="TreeGrafter"/>
</dbReference>
<comment type="similarity">
    <text evidence="1">Belongs to the DNAI7 family.</text>
</comment>
<dbReference type="PANTHER" id="PTHR20929">
    <property type="entry name" value="LUNG ADENOMA SUSCEPTIBILITY 1-RELATED"/>
    <property type="match status" value="1"/>
</dbReference>
<dbReference type="AlphaFoldDB" id="A0A7E6F8G0"/>
<gene>
    <name evidence="3" type="primary">LOC115218609</name>
</gene>
<keyword evidence="2" id="KW-1185">Reference proteome</keyword>
<dbReference type="InterPro" id="IPR031826">
    <property type="entry name" value="IC97/Casc1_N"/>
</dbReference>
<organism evidence="2 3">
    <name type="scientific">Octopus sinensis</name>
    <name type="common">East Asian common octopus</name>
    <dbReference type="NCBI Taxonomy" id="2607531"/>
    <lineage>
        <taxon>Eukaryota</taxon>
        <taxon>Metazoa</taxon>
        <taxon>Spiralia</taxon>
        <taxon>Lophotrochozoa</taxon>
        <taxon>Mollusca</taxon>
        <taxon>Cephalopoda</taxon>
        <taxon>Coleoidea</taxon>
        <taxon>Octopodiformes</taxon>
        <taxon>Octopoda</taxon>
        <taxon>Incirrata</taxon>
        <taxon>Octopodidae</taxon>
        <taxon>Octopus</taxon>
    </lineage>
</organism>
<accession>A0A7E6F8G0</accession>
<dbReference type="InterPro" id="IPR023247">
    <property type="entry name" value="IC97/Dnai7-like"/>
</dbReference>
<sequence length="739" mass="85981">MSDQSGPKKKKKKEPKNVPKKVLMAKDTESKEKEELERKTNEEEETLRAQAEKEEAERRKYEKIRLLELKRQETRERKQRVVELREIDEMAIEQERYFKDVLWQRHKEERWERFMRCDGTPDPTIQKEINTYMSLALEDDENNDIETVLENSLLNLALIEELNNFVDLTAQTEPCTEQENIIYQNIIKDLQKLMEIKLNASIHDCLLGALQNIDPETSNYQDYHYNECISVCIWGNLSKNLRIKSYEFKEFGFSFDIPKVLALTDCAVALLYTTYDHLSEQCTSYKANKKASDEPVVETKEEKPEEEPVAEAPPEEEAAPDPLEDISAALQSINLFGEPAPEEPKRVEVKKLEDEEVAEYPFPQSPAPPEFDEFDDDPDVVDLRSYQVVSGIFTISLLHLPPQPKVCGNWTITQVVPTELVYMDYVADPPLPTESKESGEEGELRKEKEASLEQKRDERPLIGMTLRIPPHVVLSECPRPVKWDSSRKVWSVKDISDYKYNDETKSVQFKTNSFGKFALIQDSYINMPFQSWEIRPRATNWAVFTITAAVLEIVIEIKDGMCCILKHPEEGLSQLFEKWYKPKELIRRLTVCGVTIFPAEDSTNYVSIQEKSFVNEERCYHQMALVASCMAFTWSRWNYSAERDQLVLQGIELLEDEEVCDDWELYLVSKTHVMKLKLDEFDDVFSAEQEEDYVYFSNFYHMVKGSGSEEAVERLKKTSPEFRDCVEHMLTAARVLTYS</sequence>
<dbReference type="Pfam" id="PF15927">
    <property type="entry name" value="Casc1_N"/>
    <property type="match status" value="1"/>
</dbReference>
<dbReference type="PRINTS" id="PR02043">
    <property type="entry name" value="CANCERSCCP1"/>
</dbReference>
<reference evidence="3" key="1">
    <citation type="submission" date="2025-08" db="UniProtKB">
        <authorList>
            <consortium name="RefSeq"/>
        </authorList>
    </citation>
    <scope>IDENTIFICATION</scope>
</reference>
<name>A0A7E6F8G0_9MOLL</name>
<dbReference type="GO" id="GO:0008017">
    <property type="term" value="F:microtubule binding"/>
    <property type="evidence" value="ECO:0007669"/>
    <property type="project" value="TreeGrafter"/>
</dbReference>
<dbReference type="GO" id="GO:0005930">
    <property type="term" value="C:axoneme"/>
    <property type="evidence" value="ECO:0007669"/>
    <property type="project" value="TreeGrafter"/>
</dbReference>
<dbReference type="PANTHER" id="PTHR20929:SF11">
    <property type="entry name" value="DYNEIN AXONEMAL INTERMEDIATE CHAIN 7"/>
    <property type="match status" value="1"/>
</dbReference>
<evidence type="ECO:0000313" key="2">
    <source>
        <dbReference type="Proteomes" id="UP000515154"/>
    </source>
</evidence>
<evidence type="ECO:0000313" key="3">
    <source>
        <dbReference type="RefSeq" id="XP_036364061.1"/>
    </source>
</evidence>
<proteinExistence type="inferred from homology"/>
<dbReference type="Proteomes" id="UP000515154">
    <property type="component" value="Linkage group LG13"/>
</dbReference>
<dbReference type="Pfam" id="PF12366">
    <property type="entry name" value="Casc1_C"/>
    <property type="match status" value="1"/>
</dbReference>
<evidence type="ECO:0000256" key="1">
    <source>
        <dbReference type="ARBA" id="ARBA00024332"/>
    </source>
</evidence>